<proteinExistence type="predicted"/>
<feature type="compositionally biased region" description="Basic and acidic residues" evidence="1">
    <location>
        <begin position="1"/>
        <end position="11"/>
    </location>
</feature>
<evidence type="ECO:0000313" key="2">
    <source>
        <dbReference type="EMBL" id="KAF3576752.1"/>
    </source>
</evidence>
<feature type="region of interest" description="Disordered" evidence="1">
    <location>
        <begin position="1"/>
        <end position="21"/>
    </location>
</feature>
<feature type="region of interest" description="Disordered" evidence="1">
    <location>
        <begin position="94"/>
        <end position="125"/>
    </location>
</feature>
<name>A0ABQ7DFF7_BRACR</name>
<feature type="region of interest" description="Disordered" evidence="1">
    <location>
        <begin position="51"/>
        <end position="81"/>
    </location>
</feature>
<comment type="caution">
    <text evidence="2">The sequence shown here is derived from an EMBL/GenBank/DDBJ whole genome shotgun (WGS) entry which is preliminary data.</text>
</comment>
<reference evidence="2 3" key="1">
    <citation type="journal article" date="2020" name="BMC Genomics">
        <title>Intraspecific diversification of the crop wild relative Brassica cretica Lam. using demographic model selection.</title>
        <authorList>
            <person name="Kioukis A."/>
            <person name="Michalopoulou V.A."/>
            <person name="Briers L."/>
            <person name="Pirintsos S."/>
            <person name="Studholme D.J."/>
            <person name="Pavlidis P."/>
            <person name="Sarris P.F."/>
        </authorList>
    </citation>
    <scope>NUCLEOTIDE SEQUENCE [LARGE SCALE GENOMIC DNA]</scope>
    <source>
        <strain evidence="3">cv. PFS-1207/04</strain>
    </source>
</reference>
<keyword evidence="3" id="KW-1185">Reference proteome</keyword>
<gene>
    <name evidence="2" type="ORF">DY000_02031421</name>
</gene>
<sequence length="386" mass="40968">MARRKAEKEPIHVWAEPPSSPTLVVTPAVDPVVQAPQDMGEQSGTGILCVLDASSQPSGSSTTPIIVDDKEKVTESMPPPPTRKEIVLALRAPSATPAVPARSRKRRCTTGNNGEPSHPEGSILAPRLRGKGKLSESEAMLGAIKDFHSAKVSKLEVRRLQRQIESGEGSRSRGIEEAKDVLRVEFQTRLAKISDFLGSLECIRSRDLALATIDGGMAAVQAHQGETRSSLKAEEARLSTCKGGLATVDGNFDLILADLKSERFLPMCSEGPEGQDPVVGENGGGVAPSFDEAMGEVEDLVSLISYLEMLKTCVLGLGQDLATNLVVDSTVRSLEAEESRLSACKGDLEGQDPVVGENEGGAAPSLIEAMGEGAQNHDSVTRIWNS</sequence>
<dbReference type="EMBL" id="QGKV02000649">
    <property type="protein sequence ID" value="KAF3576752.1"/>
    <property type="molecule type" value="Genomic_DNA"/>
</dbReference>
<accession>A0ABQ7DFF7</accession>
<evidence type="ECO:0000256" key="1">
    <source>
        <dbReference type="SAM" id="MobiDB-lite"/>
    </source>
</evidence>
<evidence type="ECO:0000313" key="3">
    <source>
        <dbReference type="Proteomes" id="UP000266723"/>
    </source>
</evidence>
<protein>
    <submittedName>
        <fullName evidence="2">Uncharacterized protein</fullName>
    </submittedName>
</protein>
<dbReference type="Proteomes" id="UP000266723">
    <property type="component" value="Unassembled WGS sequence"/>
</dbReference>
<organism evidence="2 3">
    <name type="scientific">Brassica cretica</name>
    <name type="common">Mustard</name>
    <dbReference type="NCBI Taxonomy" id="69181"/>
    <lineage>
        <taxon>Eukaryota</taxon>
        <taxon>Viridiplantae</taxon>
        <taxon>Streptophyta</taxon>
        <taxon>Embryophyta</taxon>
        <taxon>Tracheophyta</taxon>
        <taxon>Spermatophyta</taxon>
        <taxon>Magnoliopsida</taxon>
        <taxon>eudicotyledons</taxon>
        <taxon>Gunneridae</taxon>
        <taxon>Pentapetalae</taxon>
        <taxon>rosids</taxon>
        <taxon>malvids</taxon>
        <taxon>Brassicales</taxon>
        <taxon>Brassicaceae</taxon>
        <taxon>Brassiceae</taxon>
        <taxon>Brassica</taxon>
    </lineage>
</organism>
<feature type="compositionally biased region" description="Polar residues" evidence="1">
    <location>
        <begin position="53"/>
        <end position="64"/>
    </location>
</feature>